<comment type="caution">
    <text evidence="2">The sequence shown here is derived from an EMBL/GenBank/DDBJ whole genome shotgun (WGS) entry which is preliminary data.</text>
</comment>
<dbReference type="PANTHER" id="PTHR43736:SF4">
    <property type="entry name" value="SLR1690 PROTEIN"/>
    <property type="match status" value="1"/>
</dbReference>
<dbReference type="Gene3D" id="1.10.10.10">
    <property type="entry name" value="Winged helix-like DNA-binding domain superfamily/Winged helix DNA-binding domain"/>
    <property type="match status" value="1"/>
</dbReference>
<dbReference type="Gene3D" id="3.90.79.10">
    <property type="entry name" value="Nucleoside Triphosphate Pyrophosphohydrolase"/>
    <property type="match status" value="1"/>
</dbReference>
<dbReference type="AlphaFoldDB" id="A0A4R3VVG0"/>
<dbReference type="InterPro" id="IPR036390">
    <property type="entry name" value="WH_DNA-bd_sf"/>
</dbReference>
<organism evidence="2 3">
    <name type="scientific">Sphingobacterium alimentarium</name>
    <dbReference type="NCBI Taxonomy" id="797292"/>
    <lineage>
        <taxon>Bacteria</taxon>
        <taxon>Pseudomonadati</taxon>
        <taxon>Bacteroidota</taxon>
        <taxon>Sphingobacteriia</taxon>
        <taxon>Sphingobacteriales</taxon>
        <taxon>Sphingobacteriaceae</taxon>
        <taxon>Sphingobacterium</taxon>
    </lineage>
</organism>
<dbReference type="InterPro" id="IPR000086">
    <property type="entry name" value="NUDIX_hydrolase_dom"/>
</dbReference>
<sequence>MTLDFYNKNKKIHLAVDCIIFGFNKEELEILLIQRDFEPEKGKWSLMGGFVEENESPDDAAQRVLKSLTGLDHIYMEQFAVFGAPDREPYERVVSLCYFALINTEILSTEYKARWFALDQCPPLIFDHNEMVTQAHNKLKKKAALYPILFELLSDKFTIPQITLLYEAIYQNQLDKRNFTRKLLASKLLIKLDEKDKENSKKGAYYYKVDKSIYKEKIMTFLNFLPGWYGE</sequence>
<dbReference type="SUPFAM" id="SSF55811">
    <property type="entry name" value="Nudix"/>
    <property type="match status" value="1"/>
</dbReference>
<evidence type="ECO:0000313" key="2">
    <source>
        <dbReference type="EMBL" id="TCV19058.1"/>
    </source>
</evidence>
<evidence type="ECO:0000313" key="3">
    <source>
        <dbReference type="Proteomes" id="UP000295197"/>
    </source>
</evidence>
<dbReference type="EMBL" id="SMBZ01000006">
    <property type="protein sequence ID" value="TCV19058.1"/>
    <property type="molecule type" value="Genomic_DNA"/>
</dbReference>
<dbReference type="OrthoDB" id="9786141at2"/>
<dbReference type="InterPro" id="IPR054105">
    <property type="entry name" value="WHD_NrtR"/>
</dbReference>
<dbReference type="Proteomes" id="UP000295197">
    <property type="component" value="Unassembled WGS sequence"/>
</dbReference>
<dbReference type="Pfam" id="PF21906">
    <property type="entry name" value="WHD_NrtR"/>
    <property type="match status" value="1"/>
</dbReference>
<dbReference type="RefSeq" id="WP_132776830.1">
    <property type="nucleotide sequence ID" value="NZ_SMBZ01000006.1"/>
</dbReference>
<dbReference type="Pfam" id="PF00293">
    <property type="entry name" value="NUDIX"/>
    <property type="match status" value="1"/>
</dbReference>
<dbReference type="SUPFAM" id="SSF46785">
    <property type="entry name" value="Winged helix' DNA-binding domain"/>
    <property type="match status" value="1"/>
</dbReference>
<dbReference type="InterPro" id="IPR015797">
    <property type="entry name" value="NUDIX_hydrolase-like_dom_sf"/>
</dbReference>
<dbReference type="PROSITE" id="PS51462">
    <property type="entry name" value="NUDIX"/>
    <property type="match status" value="1"/>
</dbReference>
<accession>A0A4R3VVG0</accession>
<gene>
    <name evidence="2" type="ORF">EDC17_100638</name>
</gene>
<dbReference type="CDD" id="cd18873">
    <property type="entry name" value="NUDIX_NadM_like"/>
    <property type="match status" value="1"/>
</dbReference>
<evidence type="ECO:0000259" key="1">
    <source>
        <dbReference type="PROSITE" id="PS51462"/>
    </source>
</evidence>
<keyword evidence="3" id="KW-1185">Reference proteome</keyword>
<feature type="domain" description="Nudix hydrolase" evidence="1">
    <location>
        <begin position="11"/>
        <end position="139"/>
    </location>
</feature>
<reference evidence="2 3" key="1">
    <citation type="submission" date="2019-03" db="EMBL/GenBank/DDBJ databases">
        <title>Genomic Encyclopedia of Type Strains, Phase IV (KMG-IV): sequencing the most valuable type-strain genomes for metagenomic binning, comparative biology and taxonomic classification.</title>
        <authorList>
            <person name="Goeker M."/>
        </authorList>
    </citation>
    <scope>NUCLEOTIDE SEQUENCE [LARGE SCALE GENOMIC DNA]</scope>
    <source>
        <strain evidence="2 3">DSM 22362</strain>
    </source>
</reference>
<name>A0A4R3VVG0_9SPHI</name>
<dbReference type="PANTHER" id="PTHR43736">
    <property type="entry name" value="ADP-RIBOSE PYROPHOSPHATASE"/>
    <property type="match status" value="1"/>
</dbReference>
<proteinExistence type="predicted"/>
<protein>
    <submittedName>
        <fullName evidence="2">ADP-ribose pyrophosphatase YjhB (NUDIX family)</fullName>
    </submittedName>
</protein>
<dbReference type="InterPro" id="IPR036388">
    <property type="entry name" value="WH-like_DNA-bd_sf"/>
</dbReference>